<reference evidence="4 5" key="1">
    <citation type="submission" date="2017-12" db="EMBL/GenBank/DDBJ databases">
        <title>The genome sequence of Caulobacter flavus CGMCC1 15093.</title>
        <authorList>
            <person name="Gao J."/>
            <person name="Mao X."/>
            <person name="Sun J."/>
        </authorList>
    </citation>
    <scope>NUCLEOTIDE SEQUENCE [LARGE SCALE GENOMIC DNA]</scope>
    <source>
        <strain evidence="4 5">CGMCC1 15093</strain>
    </source>
</reference>
<proteinExistence type="predicted"/>
<evidence type="ECO:0000256" key="1">
    <source>
        <dbReference type="SAM" id="Phobius"/>
    </source>
</evidence>
<organism evidence="4 5">
    <name type="scientific">Caulobacter flavus</name>
    <dbReference type="NCBI Taxonomy" id="1679497"/>
    <lineage>
        <taxon>Bacteria</taxon>
        <taxon>Pseudomonadati</taxon>
        <taxon>Pseudomonadota</taxon>
        <taxon>Alphaproteobacteria</taxon>
        <taxon>Caulobacterales</taxon>
        <taxon>Caulobacteraceae</taxon>
        <taxon>Caulobacter</taxon>
    </lineage>
</organism>
<evidence type="ECO:0000313" key="4">
    <source>
        <dbReference type="EMBL" id="PLR18556.1"/>
    </source>
</evidence>
<dbReference type="OrthoDB" id="9788724at2"/>
<accession>A0A2N5CXR3</accession>
<feature type="transmembrane region" description="Helical" evidence="1">
    <location>
        <begin position="216"/>
        <end position="237"/>
    </location>
</feature>
<feature type="transmembrane region" description="Helical" evidence="1">
    <location>
        <begin position="244"/>
        <end position="264"/>
    </location>
</feature>
<dbReference type="InterPro" id="IPR012429">
    <property type="entry name" value="HGSNAT_cat"/>
</dbReference>
<feature type="domain" description="Heparan-alpha-glucosaminide N-acetyltransferase catalytic" evidence="2">
    <location>
        <begin position="9"/>
        <end position="135"/>
    </location>
</feature>
<dbReference type="AlphaFoldDB" id="A0A2N5CXR3"/>
<feature type="transmembrane region" description="Helical" evidence="1">
    <location>
        <begin position="53"/>
        <end position="75"/>
    </location>
</feature>
<dbReference type="EMBL" id="PJRQ01000009">
    <property type="protein sequence ID" value="PLR18556.1"/>
    <property type="molecule type" value="Genomic_DNA"/>
</dbReference>
<dbReference type="Proteomes" id="UP000281192">
    <property type="component" value="Chromosome"/>
</dbReference>
<evidence type="ECO:0000259" key="2">
    <source>
        <dbReference type="Pfam" id="PF07786"/>
    </source>
</evidence>
<feature type="transmembrane region" description="Helical" evidence="1">
    <location>
        <begin position="302"/>
        <end position="326"/>
    </location>
</feature>
<feature type="transmembrane region" description="Helical" evidence="1">
    <location>
        <begin position="270"/>
        <end position="290"/>
    </location>
</feature>
<dbReference type="EMBL" id="CP026100">
    <property type="protein sequence ID" value="AYV47282.1"/>
    <property type="molecule type" value="Genomic_DNA"/>
</dbReference>
<keyword evidence="6" id="KW-1185">Reference proteome</keyword>
<dbReference type="RefSeq" id="WP_101711911.1">
    <property type="nucleotide sequence ID" value="NZ_CP026100.1"/>
</dbReference>
<feature type="transmembrane region" description="Helical" evidence="1">
    <location>
        <begin position="355"/>
        <end position="375"/>
    </location>
</feature>
<protein>
    <recommendedName>
        <fullName evidence="2">Heparan-alpha-glucosaminide N-acetyltransferase catalytic domain-containing protein</fullName>
    </recommendedName>
</protein>
<reference evidence="3 6" key="2">
    <citation type="submission" date="2018-01" db="EMBL/GenBank/DDBJ databases">
        <title>Complete genome sequence of Caulobacter flavus RHGG3.</title>
        <authorList>
            <person name="Yang E."/>
        </authorList>
    </citation>
    <scope>NUCLEOTIDE SEQUENCE [LARGE SCALE GENOMIC DNA]</scope>
    <source>
        <strain evidence="3 6">RHGG3</strain>
    </source>
</reference>
<evidence type="ECO:0000313" key="5">
    <source>
        <dbReference type="Proteomes" id="UP000234483"/>
    </source>
</evidence>
<dbReference type="PANTHER" id="PTHR31061:SF24">
    <property type="entry name" value="LD22376P"/>
    <property type="match status" value="1"/>
</dbReference>
<gene>
    <name evidence="3" type="ORF">C1707_13985</name>
    <name evidence="4" type="ORF">CFHF_04920</name>
</gene>
<dbReference type="KEGG" id="cfh:C1707_13985"/>
<evidence type="ECO:0000313" key="3">
    <source>
        <dbReference type="EMBL" id="AYV47282.1"/>
    </source>
</evidence>
<feature type="transmembrane region" description="Helical" evidence="1">
    <location>
        <begin position="117"/>
        <end position="135"/>
    </location>
</feature>
<feature type="transmembrane region" description="Helical" evidence="1">
    <location>
        <begin position="147"/>
        <end position="168"/>
    </location>
</feature>
<keyword evidence="1" id="KW-1133">Transmembrane helix</keyword>
<keyword evidence="1" id="KW-0812">Transmembrane</keyword>
<keyword evidence="1" id="KW-0472">Membrane</keyword>
<dbReference type="Proteomes" id="UP000234483">
    <property type="component" value="Unassembled WGS sequence"/>
</dbReference>
<dbReference type="PANTHER" id="PTHR31061">
    <property type="entry name" value="LD22376P"/>
    <property type="match status" value="1"/>
</dbReference>
<feature type="transmembrane region" description="Helical" evidence="1">
    <location>
        <begin position="12"/>
        <end position="33"/>
    </location>
</feature>
<name>A0A2N5CXR3_9CAUL</name>
<evidence type="ECO:0000313" key="6">
    <source>
        <dbReference type="Proteomes" id="UP000281192"/>
    </source>
</evidence>
<dbReference type="Pfam" id="PF07786">
    <property type="entry name" value="HGSNAT_cat"/>
    <property type="match status" value="1"/>
</dbReference>
<feature type="transmembrane region" description="Helical" evidence="1">
    <location>
        <begin position="87"/>
        <end position="105"/>
    </location>
</feature>
<sequence length="384" mass="39759">MASGKGGGRIVALDLLRGLAVTGMIIVVSPGSWSEVYAPLAHAPWHGWTPADLVFPTFLFCVGMAVGLSIPRLTPADRTSAAFWIKVARRTALLILLGLLLNALPKFDFSHLRLPGILQRIGLCYALGVAICVLAAPRAGGRLKFSFAAVTGAAVVLLAVYWALLAFAPVPGFGAGRLDSHGSLPAFVDRAVLTVPHLWKHGTTPGVGVTYDPEGLLSTLPAAVNVLVGAIAAALLARGGASRIALALLSAALIAGGLLLDGVMPINKSIWTPSFALLSSGLSMAALFVLDLLAEVKPALKLAAPLTIFGGNAILAFMLSQLLGIFGSMPLLPGGHSAQGLTYDLALRVIADPKAASLACAFAVLAFILAILIPLHRRGIHLRL</sequence>